<evidence type="ECO:0000256" key="2">
    <source>
        <dbReference type="ARBA" id="ARBA00022692"/>
    </source>
</evidence>
<evidence type="ECO:0000256" key="1">
    <source>
        <dbReference type="ARBA" id="ARBA00004141"/>
    </source>
</evidence>
<feature type="transmembrane region" description="Helical" evidence="6">
    <location>
        <begin position="6"/>
        <end position="26"/>
    </location>
</feature>
<feature type="transmembrane region" description="Helical" evidence="6">
    <location>
        <begin position="33"/>
        <end position="57"/>
    </location>
</feature>
<keyword evidence="7" id="KW-0378">Hydrolase</keyword>
<dbReference type="Pfam" id="PF13365">
    <property type="entry name" value="Trypsin_2"/>
    <property type="match status" value="1"/>
</dbReference>
<evidence type="ECO:0000256" key="5">
    <source>
        <dbReference type="SAM" id="MobiDB-lite"/>
    </source>
</evidence>
<accession>A0A921K6L4</accession>
<reference evidence="7" key="2">
    <citation type="submission" date="2021-09" db="EMBL/GenBank/DDBJ databases">
        <authorList>
            <person name="Gilroy R."/>
        </authorList>
    </citation>
    <scope>NUCLEOTIDE SEQUENCE</scope>
    <source>
        <strain evidence="7">ChiHjej13B12-14962</strain>
    </source>
</reference>
<evidence type="ECO:0000256" key="4">
    <source>
        <dbReference type="ARBA" id="ARBA00023136"/>
    </source>
</evidence>
<gene>
    <name evidence="7" type="ORF">K8V32_02270</name>
</gene>
<keyword evidence="2 6" id="KW-0812">Transmembrane</keyword>
<dbReference type="EMBL" id="DYXC01000029">
    <property type="protein sequence ID" value="HJF13613.1"/>
    <property type="molecule type" value="Genomic_DNA"/>
</dbReference>
<dbReference type="GO" id="GO:0016020">
    <property type="term" value="C:membrane"/>
    <property type="evidence" value="ECO:0007669"/>
    <property type="project" value="UniProtKB-SubCell"/>
</dbReference>
<dbReference type="PANTHER" id="PTHR22939">
    <property type="entry name" value="SERINE PROTEASE FAMILY S1C HTRA-RELATED"/>
    <property type="match status" value="1"/>
</dbReference>
<dbReference type="NCBIfam" id="NF033740">
    <property type="entry name" value="MarP_fam_protase"/>
    <property type="match status" value="1"/>
</dbReference>
<evidence type="ECO:0000313" key="8">
    <source>
        <dbReference type="Proteomes" id="UP000703315"/>
    </source>
</evidence>
<feature type="compositionally biased region" description="Basic and acidic residues" evidence="5">
    <location>
        <begin position="186"/>
        <end position="202"/>
    </location>
</feature>
<comment type="subcellular location">
    <subcellularLocation>
        <location evidence="1">Membrane</location>
        <topology evidence="1">Multi-pass membrane protein</topology>
    </subcellularLocation>
</comment>
<protein>
    <submittedName>
        <fullName evidence="7">MarP family serine protease</fullName>
        <ecNumber evidence="7">3.4.21.-</ecNumber>
    </submittedName>
</protein>
<reference evidence="7" key="1">
    <citation type="journal article" date="2021" name="PeerJ">
        <title>Extensive microbial diversity within the chicken gut microbiome revealed by metagenomics and culture.</title>
        <authorList>
            <person name="Gilroy R."/>
            <person name="Ravi A."/>
            <person name="Getino M."/>
            <person name="Pursley I."/>
            <person name="Horton D.L."/>
            <person name="Alikhan N.F."/>
            <person name="Baker D."/>
            <person name="Gharbi K."/>
            <person name="Hall N."/>
            <person name="Watson M."/>
            <person name="Adriaenssens E.M."/>
            <person name="Foster-Nyarko E."/>
            <person name="Jarju S."/>
            <person name="Secka A."/>
            <person name="Antonio M."/>
            <person name="Oren A."/>
            <person name="Chaudhuri R.R."/>
            <person name="La Ragione R."/>
            <person name="Hildebrand F."/>
            <person name="Pallen M.J."/>
        </authorList>
    </citation>
    <scope>NUCLEOTIDE SEQUENCE</scope>
    <source>
        <strain evidence="7">ChiHjej13B12-14962</strain>
    </source>
</reference>
<dbReference type="EC" id="3.4.21.-" evidence="7"/>
<feature type="transmembrane region" description="Helical" evidence="6">
    <location>
        <begin position="63"/>
        <end position="86"/>
    </location>
</feature>
<dbReference type="RefSeq" id="WP_303902226.1">
    <property type="nucleotide sequence ID" value="NZ_DYXC01000029.1"/>
</dbReference>
<dbReference type="InterPro" id="IPR001940">
    <property type="entry name" value="Peptidase_S1C"/>
</dbReference>
<keyword evidence="7" id="KW-0645">Protease</keyword>
<dbReference type="GO" id="GO:0004252">
    <property type="term" value="F:serine-type endopeptidase activity"/>
    <property type="evidence" value="ECO:0007669"/>
    <property type="project" value="InterPro"/>
</dbReference>
<keyword evidence="3 6" id="KW-1133">Transmembrane helix</keyword>
<dbReference type="PANTHER" id="PTHR22939:SF129">
    <property type="entry name" value="SERINE PROTEASE HTRA2, MITOCHONDRIAL"/>
    <property type="match status" value="1"/>
</dbReference>
<sequence length="397" mass="41683">MGRWVVIAFSLLDWALVVVLVIVILIGFRRGFWISMGTVAGAVVGVLGGLFLMPLIVQLVPAGVIRIIAMVAVTAVLIWLGMMIGRKIGRRLRLHVSHPAMRAIDKFLGALANTAVAGLVISLVAFSISSVGVPGITSVLKNSRIVAFTTTLTPESARIWVAEVRAAILDSSELPELDLADNADPEVEKTEIEPTSEVHETSESSVRITGSAYECGQSQTGSGFAVTGNRIVTNAHVVAGVEAPQVESFDGQLYTGQVVAFDPDIDVAIIALPGAQLPVVEFGDPLEPGDAAFVLGFPSGGPHQILGAEIQAHGPATIVNIYDENAQLRDVYQLAAEVRQGNSGGALVAEDGTVAGVIFARASEADIGYAMSHEEIADLINQAPQLSQPVSTGHCLE</sequence>
<name>A0A921K6L4_9MICC</name>
<evidence type="ECO:0000256" key="6">
    <source>
        <dbReference type="SAM" id="Phobius"/>
    </source>
</evidence>
<dbReference type="InterPro" id="IPR003825">
    <property type="entry name" value="Colicin-V_CvpA"/>
</dbReference>
<dbReference type="InterPro" id="IPR047680">
    <property type="entry name" value="MarP-like"/>
</dbReference>
<dbReference type="Pfam" id="PF02674">
    <property type="entry name" value="Colicin_V"/>
    <property type="match status" value="1"/>
</dbReference>
<dbReference type="GO" id="GO:0009403">
    <property type="term" value="P:toxin biosynthetic process"/>
    <property type="evidence" value="ECO:0007669"/>
    <property type="project" value="InterPro"/>
</dbReference>
<dbReference type="InterPro" id="IPR009003">
    <property type="entry name" value="Peptidase_S1_PA"/>
</dbReference>
<dbReference type="PRINTS" id="PR00834">
    <property type="entry name" value="PROTEASES2C"/>
</dbReference>
<dbReference type="SUPFAM" id="SSF50494">
    <property type="entry name" value="Trypsin-like serine proteases"/>
    <property type="match status" value="1"/>
</dbReference>
<feature type="transmembrane region" description="Helical" evidence="6">
    <location>
        <begin position="107"/>
        <end position="128"/>
    </location>
</feature>
<dbReference type="GO" id="GO:0006508">
    <property type="term" value="P:proteolysis"/>
    <property type="evidence" value="ECO:0007669"/>
    <property type="project" value="UniProtKB-KW"/>
</dbReference>
<dbReference type="Gene3D" id="2.40.10.10">
    <property type="entry name" value="Trypsin-like serine proteases"/>
    <property type="match status" value="2"/>
</dbReference>
<evidence type="ECO:0000256" key="3">
    <source>
        <dbReference type="ARBA" id="ARBA00022989"/>
    </source>
</evidence>
<evidence type="ECO:0000313" key="7">
    <source>
        <dbReference type="EMBL" id="HJF13613.1"/>
    </source>
</evidence>
<dbReference type="AlphaFoldDB" id="A0A921K6L4"/>
<dbReference type="Proteomes" id="UP000703315">
    <property type="component" value="Unassembled WGS sequence"/>
</dbReference>
<keyword evidence="4 6" id="KW-0472">Membrane</keyword>
<proteinExistence type="predicted"/>
<dbReference type="InterPro" id="IPR043504">
    <property type="entry name" value="Peptidase_S1_PA_chymotrypsin"/>
</dbReference>
<feature type="region of interest" description="Disordered" evidence="5">
    <location>
        <begin position="180"/>
        <end position="204"/>
    </location>
</feature>
<comment type="caution">
    <text evidence="7">The sequence shown here is derived from an EMBL/GenBank/DDBJ whole genome shotgun (WGS) entry which is preliminary data.</text>
</comment>
<organism evidence="7 8">
    <name type="scientific">Enteractinococcus helveticum</name>
    <dbReference type="NCBI Taxonomy" id="1837282"/>
    <lineage>
        <taxon>Bacteria</taxon>
        <taxon>Bacillati</taxon>
        <taxon>Actinomycetota</taxon>
        <taxon>Actinomycetes</taxon>
        <taxon>Micrococcales</taxon>
        <taxon>Micrococcaceae</taxon>
    </lineage>
</organism>